<sequence length="230" mass="23823">MASSDPTAARATLLRTNAHAFCKALLAPPPPKDLLARFFVSSSPPRILEHGPHWAAKRLPFLGKAFEGGDACAKYFALLAQTLKMQLDESSFPGLEGFVVDLEGDALAGRGKVGGAGGGSAAGGVKGLWAGAKKEGGNGLWSPAGRSSVGGGSSSSAGAAGKGAVTVVGRGTFESVKTGRKWEEEFVYVLSGWDGEGKFANWEIWADPLSAWLAVQEEEVEGWAKGGFAR</sequence>
<accession>A0A8H4N6N4</accession>
<dbReference type="AlphaFoldDB" id="A0A8H4N6N4"/>
<name>A0A8H4N6N4_9PEZI</name>
<feature type="region of interest" description="Disordered" evidence="1">
    <location>
        <begin position="139"/>
        <end position="160"/>
    </location>
</feature>
<dbReference type="EMBL" id="WWBZ02000011">
    <property type="protein sequence ID" value="KAF4311035.1"/>
    <property type="molecule type" value="Genomic_DNA"/>
</dbReference>
<evidence type="ECO:0000256" key="1">
    <source>
        <dbReference type="SAM" id="MobiDB-lite"/>
    </source>
</evidence>
<evidence type="ECO:0000313" key="3">
    <source>
        <dbReference type="Proteomes" id="UP000572817"/>
    </source>
</evidence>
<reference evidence="2" key="1">
    <citation type="submission" date="2020-04" db="EMBL/GenBank/DDBJ databases">
        <title>Genome Assembly and Annotation of Botryosphaeria dothidea sdau 11-99, a Latent Pathogen of Apple Fruit Ring Rot in China.</title>
        <authorList>
            <person name="Yu C."/>
            <person name="Diao Y."/>
            <person name="Lu Q."/>
            <person name="Zhao J."/>
            <person name="Cui S."/>
            <person name="Peng C."/>
            <person name="He B."/>
            <person name="Liu H."/>
        </authorList>
    </citation>
    <scope>NUCLEOTIDE SEQUENCE [LARGE SCALE GENOMIC DNA]</scope>
    <source>
        <strain evidence="2">Sdau11-99</strain>
    </source>
</reference>
<proteinExistence type="predicted"/>
<dbReference type="Proteomes" id="UP000572817">
    <property type="component" value="Unassembled WGS sequence"/>
</dbReference>
<dbReference type="OrthoDB" id="3352776at2759"/>
<organism evidence="2 3">
    <name type="scientific">Botryosphaeria dothidea</name>
    <dbReference type="NCBI Taxonomy" id="55169"/>
    <lineage>
        <taxon>Eukaryota</taxon>
        <taxon>Fungi</taxon>
        <taxon>Dikarya</taxon>
        <taxon>Ascomycota</taxon>
        <taxon>Pezizomycotina</taxon>
        <taxon>Dothideomycetes</taxon>
        <taxon>Dothideomycetes incertae sedis</taxon>
        <taxon>Botryosphaeriales</taxon>
        <taxon>Botryosphaeriaceae</taxon>
        <taxon>Botryosphaeria</taxon>
    </lineage>
</organism>
<protein>
    <submittedName>
        <fullName evidence="2">Uncharacterized protein</fullName>
    </submittedName>
</protein>
<keyword evidence="3" id="KW-1185">Reference proteome</keyword>
<evidence type="ECO:0000313" key="2">
    <source>
        <dbReference type="EMBL" id="KAF4311035.1"/>
    </source>
</evidence>
<comment type="caution">
    <text evidence="2">The sequence shown here is derived from an EMBL/GenBank/DDBJ whole genome shotgun (WGS) entry which is preliminary data.</text>
</comment>
<gene>
    <name evidence="2" type="ORF">GTA08_BOTSDO13300</name>
</gene>